<dbReference type="PANTHER" id="PTHR34945:SF8">
    <property type="entry name" value="DOWNSTREAM TARGET OF AGL15-4"/>
    <property type="match status" value="1"/>
</dbReference>
<name>A0A9D4XMM9_PEA</name>
<gene>
    <name evidence="6" type="ORF">KIW84_046024</name>
</gene>
<evidence type="ECO:0000256" key="3">
    <source>
        <dbReference type="SAM" id="Phobius"/>
    </source>
</evidence>
<dbReference type="GO" id="GO:0046872">
    <property type="term" value="F:metal ion binding"/>
    <property type="evidence" value="ECO:0007669"/>
    <property type="project" value="UniProtKB-KW"/>
</dbReference>
<evidence type="ECO:0000259" key="5">
    <source>
        <dbReference type="Pfam" id="PF14226"/>
    </source>
</evidence>
<comment type="caution">
    <text evidence="6">The sequence shown here is derived from an EMBL/GenBank/DDBJ whole genome shotgun (WGS) entry which is preliminary data.</text>
</comment>
<dbReference type="Gramene" id="Psat04G0602400-T1">
    <property type="protein sequence ID" value="KAI5422839.1"/>
    <property type="gene ID" value="KIW84_046024"/>
</dbReference>
<dbReference type="EMBL" id="JAMSHJ010000004">
    <property type="protein sequence ID" value="KAI5422839.1"/>
    <property type="molecule type" value="Genomic_DNA"/>
</dbReference>
<sequence>MSPMQQTHYHHCFFSLFFSHCFQINNLKYFTLSYSWFSMRSLTLTPRTMPEIPVDFRAPPPSPVASGRRSSVTNNEFLTEFLETSLRVPDLVLPDKIFPKQSHHETPPKIDFVSLCFHEDEDLIDVVSDSIANFACIQLINHGISPQIMAAAVEAARGIFLVPPGKREVVSRSPEKLWGFEVYHEGEDEGSELNEEFIWCKDEELKLKLEGIWPIGYSNFSKKMETLGSRVEKVADKLFPIILKNVPKKLASDGDIIGHGHEVGTLCCIYKHTRDVNRNDRWVDSLKYDVIRMLIRGTDYSHSLCLHVCDGSSEFHVYSKKSWLSFCPEQGALVITAGDQLQILSGGHYKDVIGKAIFKGEREDNISMAFLYSTQNMKKKIQSHRERTISISQQAIFAVILTLMYHVLIFVLNFFDV</sequence>
<proteinExistence type="predicted"/>
<dbReference type="Pfam" id="PF03171">
    <property type="entry name" value="2OG-FeII_Oxy"/>
    <property type="match status" value="1"/>
</dbReference>
<reference evidence="6 7" key="1">
    <citation type="journal article" date="2022" name="Nat. Genet.">
        <title>Improved pea reference genome and pan-genome highlight genomic features and evolutionary characteristics.</title>
        <authorList>
            <person name="Yang T."/>
            <person name="Liu R."/>
            <person name="Luo Y."/>
            <person name="Hu S."/>
            <person name="Wang D."/>
            <person name="Wang C."/>
            <person name="Pandey M.K."/>
            <person name="Ge S."/>
            <person name="Xu Q."/>
            <person name="Li N."/>
            <person name="Li G."/>
            <person name="Huang Y."/>
            <person name="Saxena R.K."/>
            <person name="Ji Y."/>
            <person name="Li M."/>
            <person name="Yan X."/>
            <person name="He Y."/>
            <person name="Liu Y."/>
            <person name="Wang X."/>
            <person name="Xiang C."/>
            <person name="Varshney R.K."/>
            <person name="Ding H."/>
            <person name="Gao S."/>
            <person name="Zong X."/>
        </authorList>
    </citation>
    <scope>NUCLEOTIDE SEQUENCE [LARGE SCALE GENOMIC DNA]</scope>
    <source>
        <strain evidence="6 7">cv. Zhongwan 6</strain>
    </source>
</reference>
<keyword evidence="7" id="KW-1185">Reference proteome</keyword>
<feature type="transmembrane region" description="Helical" evidence="3">
    <location>
        <begin position="395"/>
        <end position="415"/>
    </location>
</feature>
<dbReference type="OrthoDB" id="1928184at2759"/>
<dbReference type="InterPro" id="IPR027443">
    <property type="entry name" value="IPNS-like_sf"/>
</dbReference>
<feature type="domain" description="Non-haem dioxygenase N-terminal" evidence="5">
    <location>
        <begin position="108"/>
        <end position="189"/>
    </location>
</feature>
<dbReference type="Pfam" id="PF14226">
    <property type="entry name" value="DIOX_N"/>
    <property type="match status" value="1"/>
</dbReference>
<keyword evidence="1" id="KW-0479">Metal-binding</keyword>
<evidence type="ECO:0000259" key="4">
    <source>
        <dbReference type="Pfam" id="PF03171"/>
    </source>
</evidence>
<dbReference type="PANTHER" id="PTHR34945">
    <property type="entry name" value="2-OXOGLUTARATE (2OG) AND FE(II)-DEPENDENT OXYGENASE SUPERFAMILY PROTEIN"/>
    <property type="match status" value="1"/>
</dbReference>
<protein>
    <submittedName>
        <fullName evidence="6">Uncharacterized protein</fullName>
    </submittedName>
</protein>
<dbReference type="Gramene" id="Psat4g221040.1">
    <property type="protein sequence ID" value="Psat4g221040.1.cds"/>
    <property type="gene ID" value="Psat4g221040"/>
</dbReference>
<organism evidence="6 7">
    <name type="scientific">Pisum sativum</name>
    <name type="common">Garden pea</name>
    <name type="synonym">Lathyrus oleraceus</name>
    <dbReference type="NCBI Taxonomy" id="3888"/>
    <lineage>
        <taxon>Eukaryota</taxon>
        <taxon>Viridiplantae</taxon>
        <taxon>Streptophyta</taxon>
        <taxon>Embryophyta</taxon>
        <taxon>Tracheophyta</taxon>
        <taxon>Spermatophyta</taxon>
        <taxon>Magnoliopsida</taxon>
        <taxon>eudicotyledons</taxon>
        <taxon>Gunneridae</taxon>
        <taxon>Pentapetalae</taxon>
        <taxon>rosids</taxon>
        <taxon>fabids</taxon>
        <taxon>Fabales</taxon>
        <taxon>Fabaceae</taxon>
        <taxon>Papilionoideae</taxon>
        <taxon>50 kb inversion clade</taxon>
        <taxon>NPAAA clade</taxon>
        <taxon>Hologalegina</taxon>
        <taxon>IRL clade</taxon>
        <taxon>Fabeae</taxon>
        <taxon>Lathyrus</taxon>
    </lineage>
</organism>
<feature type="domain" description="Isopenicillin N synthase-like Fe(2+) 2OG dioxygenase" evidence="4">
    <location>
        <begin position="298"/>
        <end position="372"/>
    </location>
</feature>
<accession>A0A9D4XMM9</accession>
<evidence type="ECO:0000256" key="1">
    <source>
        <dbReference type="ARBA" id="ARBA00022723"/>
    </source>
</evidence>
<evidence type="ECO:0000256" key="2">
    <source>
        <dbReference type="ARBA" id="ARBA00023004"/>
    </source>
</evidence>
<keyword evidence="3" id="KW-1133">Transmembrane helix</keyword>
<dbReference type="SUPFAM" id="SSF51197">
    <property type="entry name" value="Clavaminate synthase-like"/>
    <property type="match status" value="1"/>
</dbReference>
<keyword evidence="3" id="KW-0472">Membrane</keyword>
<dbReference type="InterPro" id="IPR044861">
    <property type="entry name" value="IPNS-like_FE2OG_OXY"/>
</dbReference>
<dbReference type="InterPro" id="IPR026992">
    <property type="entry name" value="DIOX_N"/>
</dbReference>
<dbReference type="Gene3D" id="2.60.120.330">
    <property type="entry name" value="B-lactam Antibiotic, Isopenicillin N Synthase, Chain"/>
    <property type="match status" value="1"/>
</dbReference>
<keyword evidence="3" id="KW-0812">Transmembrane</keyword>
<keyword evidence="2" id="KW-0408">Iron</keyword>
<dbReference type="AlphaFoldDB" id="A0A9D4XMM9"/>
<evidence type="ECO:0000313" key="7">
    <source>
        <dbReference type="Proteomes" id="UP001058974"/>
    </source>
</evidence>
<evidence type="ECO:0000313" key="6">
    <source>
        <dbReference type="EMBL" id="KAI5422839.1"/>
    </source>
</evidence>
<dbReference type="Proteomes" id="UP001058974">
    <property type="component" value="Chromosome 4"/>
</dbReference>